<evidence type="ECO:0000313" key="5">
    <source>
        <dbReference type="EMBL" id="GFP97696.1"/>
    </source>
</evidence>
<dbReference type="SUPFAM" id="SSF101148">
    <property type="entry name" value="Plant invertase/pectin methylesterase inhibitor"/>
    <property type="match status" value="1"/>
</dbReference>
<dbReference type="Gene3D" id="1.20.140.40">
    <property type="entry name" value="Invertase/pectin methylesterase inhibitor family protein"/>
    <property type="match status" value="1"/>
</dbReference>
<feature type="domain" description="Pectinesterase inhibitor" evidence="4">
    <location>
        <begin position="8"/>
        <end position="154"/>
    </location>
</feature>
<accession>A0A830CER0</accession>
<keyword evidence="1" id="KW-0732">Signal</keyword>
<dbReference type="InterPro" id="IPR035513">
    <property type="entry name" value="Invertase/methylesterase_inhib"/>
</dbReference>
<dbReference type="InterPro" id="IPR034086">
    <property type="entry name" value="PMEI_plant"/>
</dbReference>
<dbReference type="SMART" id="SM00856">
    <property type="entry name" value="PMEI"/>
    <property type="match status" value="1"/>
</dbReference>
<sequence length="164" mass="18353">MSSVKLFATATLLEEVCRQTNDPPACMKFLGHHPLIAKADLAGIAHHIVEYASTSAKHTKFKNHYLMLRERDHQLKRRLSECESHYEYAERYLGFAAHELEKGEYENFHDSGGQVYESAQLCEGAITAQPGGYESPLTLNNQILEVLGSCIAVLGNMLFAAKRI</sequence>
<dbReference type="NCBIfam" id="TIGR01614">
    <property type="entry name" value="PME_inhib"/>
    <property type="match status" value="1"/>
</dbReference>
<evidence type="ECO:0000256" key="2">
    <source>
        <dbReference type="ARBA" id="ARBA00023157"/>
    </source>
</evidence>
<comment type="similarity">
    <text evidence="3">Belongs to the PMEI family.</text>
</comment>
<name>A0A830CER0_9LAMI</name>
<keyword evidence="6" id="KW-1185">Reference proteome</keyword>
<dbReference type="EMBL" id="BMAC01000499">
    <property type="protein sequence ID" value="GFP97696.1"/>
    <property type="molecule type" value="Genomic_DNA"/>
</dbReference>
<proteinExistence type="inferred from homology"/>
<evidence type="ECO:0000256" key="3">
    <source>
        <dbReference type="ARBA" id="ARBA00038471"/>
    </source>
</evidence>
<evidence type="ECO:0000259" key="4">
    <source>
        <dbReference type="SMART" id="SM00856"/>
    </source>
</evidence>
<gene>
    <name evidence="5" type="ORF">PHJA_001913700</name>
</gene>
<evidence type="ECO:0000256" key="1">
    <source>
        <dbReference type="ARBA" id="ARBA00022729"/>
    </source>
</evidence>
<comment type="caution">
    <text evidence="5">The sequence shown here is derived from an EMBL/GenBank/DDBJ whole genome shotgun (WGS) entry which is preliminary data.</text>
</comment>
<protein>
    <submittedName>
        <fullName evidence="5">Pectinesterase inhibitor</fullName>
    </submittedName>
</protein>
<dbReference type="GO" id="GO:0046910">
    <property type="term" value="F:pectinesterase inhibitor activity"/>
    <property type="evidence" value="ECO:0007669"/>
    <property type="project" value="InterPro"/>
</dbReference>
<keyword evidence="2" id="KW-1015">Disulfide bond</keyword>
<evidence type="ECO:0000313" key="6">
    <source>
        <dbReference type="Proteomes" id="UP000653305"/>
    </source>
</evidence>
<organism evidence="5 6">
    <name type="scientific">Phtheirospermum japonicum</name>
    <dbReference type="NCBI Taxonomy" id="374723"/>
    <lineage>
        <taxon>Eukaryota</taxon>
        <taxon>Viridiplantae</taxon>
        <taxon>Streptophyta</taxon>
        <taxon>Embryophyta</taxon>
        <taxon>Tracheophyta</taxon>
        <taxon>Spermatophyta</taxon>
        <taxon>Magnoliopsida</taxon>
        <taxon>eudicotyledons</taxon>
        <taxon>Gunneridae</taxon>
        <taxon>Pentapetalae</taxon>
        <taxon>asterids</taxon>
        <taxon>lamiids</taxon>
        <taxon>Lamiales</taxon>
        <taxon>Orobanchaceae</taxon>
        <taxon>Orobanchaceae incertae sedis</taxon>
        <taxon>Phtheirospermum</taxon>
    </lineage>
</organism>
<reference evidence="5" key="1">
    <citation type="submission" date="2020-07" db="EMBL/GenBank/DDBJ databases">
        <title>Ethylene signaling mediates host invasion by parasitic plants.</title>
        <authorList>
            <person name="Yoshida S."/>
        </authorList>
    </citation>
    <scope>NUCLEOTIDE SEQUENCE</scope>
    <source>
        <strain evidence="5">Okayama</strain>
    </source>
</reference>
<dbReference type="Pfam" id="PF04043">
    <property type="entry name" value="PMEI"/>
    <property type="match status" value="1"/>
</dbReference>
<dbReference type="InterPro" id="IPR052421">
    <property type="entry name" value="PCW_Enzyme_Inhibitor"/>
</dbReference>
<dbReference type="InterPro" id="IPR006501">
    <property type="entry name" value="Pectinesterase_inhib_dom"/>
</dbReference>
<dbReference type="CDD" id="cd15797">
    <property type="entry name" value="PMEI"/>
    <property type="match status" value="1"/>
</dbReference>
<dbReference type="PANTHER" id="PTHR36710:SF8">
    <property type="entry name" value="PECTINESTERASE INHIBITOR-LIKE"/>
    <property type="match status" value="1"/>
</dbReference>
<dbReference type="PANTHER" id="PTHR36710">
    <property type="entry name" value="PECTINESTERASE INHIBITOR-LIKE"/>
    <property type="match status" value="1"/>
</dbReference>
<dbReference type="OrthoDB" id="820991at2759"/>
<dbReference type="Proteomes" id="UP000653305">
    <property type="component" value="Unassembled WGS sequence"/>
</dbReference>
<dbReference type="AlphaFoldDB" id="A0A830CER0"/>